<feature type="transmembrane region" description="Helical" evidence="15">
    <location>
        <begin position="273"/>
        <end position="294"/>
    </location>
</feature>
<protein>
    <recommendedName>
        <fullName evidence="14">Sensor-like histidine kinase SenX3</fullName>
        <ecNumber evidence="3">2.7.13.3</ecNumber>
    </recommendedName>
</protein>
<dbReference type="InterPro" id="IPR005467">
    <property type="entry name" value="His_kinase_dom"/>
</dbReference>
<dbReference type="Gene3D" id="1.10.287.130">
    <property type="match status" value="1"/>
</dbReference>
<dbReference type="InterPro" id="IPR013656">
    <property type="entry name" value="PAS_4"/>
</dbReference>
<name>A0A1M7RPI7_9ACTN</name>
<evidence type="ECO:0000256" key="14">
    <source>
        <dbReference type="ARBA" id="ARBA00039401"/>
    </source>
</evidence>
<dbReference type="CDD" id="cd00130">
    <property type="entry name" value="PAS"/>
    <property type="match status" value="1"/>
</dbReference>
<keyword evidence="5" id="KW-0597">Phosphoprotein</keyword>
<dbReference type="CDD" id="cd00075">
    <property type="entry name" value="HATPase"/>
    <property type="match status" value="1"/>
</dbReference>
<dbReference type="SUPFAM" id="SSF55785">
    <property type="entry name" value="PYP-like sensor domain (PAS domain)"/>
    <property type="match status" value="1"/>
</dbReference>
<dbReference type="InterPro" id="IPR000014">
    <property type="entry name" value="PAS"/>
</dbReference>
<dbReference type="CDD" id="cd00082">
    <property type="entry name" value="HisKA"/>
    <property type="match status" value="1"/>
</dbReference>
<dbReference type="InterPro" id="IPR003661">
    <property type="entry name" value="HisK_dim/P_dom"/>
</dbReference>
<evidence type="ECO:0000256" key="5">
    <source>
        <dbReference type="ARBA" id="ARBA00022553"/>
    </source>
</evidence>
<dbReference type="GO" id="GO:0030295">
    <property type="term" value="F:protein kinase activator activity"/>
    <property type="evidence" value="ECO:0007669"/>
    <property type="project" value="TreeGrafter"/>
</dbReference>
<dbReference type="Pfam" id="PF00512">
    <property type="entry name" value="HisKA"/>
    <property type="match status" value="1"/>
</dbReference>
<dbReference type="PANTHER" id="PTHR42878:SF7">
    <property type="entry name" value="SENSOR HISTIDINE KINASE GLRK"/>
    <property type="match status" value="1"/>
</dbReference>
<dbReference type="InterPro" id="IPR035965">
    <property type="entry name" value="PAS-like_dom_sf"/>
</dbReference>
<keyword evidence="8" id="KW-0547">Nucleotide-binding</keyword>
<feature type="domain" description="Histidine kinase" evidence="16">
    <location>
        <begin position="444"/>
        <end position="667"/>
    </location>
</feature>
<dbReference type="PROSITE" id="PS50109">
    <property type="entry name" value="HIS_KIN"/>
    <property type="match status" value="1"/>
</dbReference>
<dbReference type="AlphaFoldDB" id="A0A1M7RPI7"/>
<evidence type="ECO:0000256" key="11">
    <source>
        <dbReference type="ARBA" id="ARBA00022989"/>
    </source>
</evidence>
<feature type="domain" description="PAS" evidence="17">
    <location>
        <begin position="316"/>
        <end position="352"/>
    </location>
</feature>
<keyword evidence="12" id="KW-0902">Two-component regulatory system</keyword>
<proteinExistence type="predicted"/>
<dbReference type="Gene3D" id="3.30.450.20">
    <property type="entry name" value="PAS domain"/>
    <property type="match status" value="1"/>
</dbReference>
<dbReference type="GO" id="GO:0007234">
    <property type="term" value="P:osmosensory signaling via phosphorelay pathway"/>
    <property type="evidence" value="ECO:0007669"/>
    <property type="project" value="TreeGrafter"/>
</dbReference>
<dbReference type="STRING" id="134849.SAMN05443668_13327"/>
<feature type="transmembrane region" description="Helical" evidence="15">
    <location>
        <begin position="200"/>
        <end position="221"/>
    </location>
</feature>
<feature type="transmembrane region" description="Helical" evidence="15">
    <location>
        <begin position="121"/>
        <end position="146"/>
    </location>
</feature>
<dbReference type="Pfam" id="PF02518">
    <property type="entry name" value="HATPase_c"/>
    <property type="match status" value="1"/>
</dbReference>
<comment type="subcellular location">
    <subcellularLocation>
        <location evidence="2">Cell membrane</location>
        <topology evidence="2">Multi-pass membrane protein</topology>
    </subcellularLocation>
</comment>
<dbReference type="SUPFAM" id="SSF47384">
    <property type="entry name" value="Homodimeric domain of signal transducing histidine kinase"/>
    <property type="match status" value="1"/>
</dbReference>
<dbReference type="GO" id="GO:0000156">
    <property type="term" value="F:phosphorelay response regulator activity"/>
    <property type="evidence" value="ECO:0007669"/>
    <property type="project" value="TreeGrafter"/>
</dbReference>
<evidence type="ECO:0000256" key="9">
    <source>
        <dbReference type="ARBA" id="ARBA00022777"/>
    </source>
</evidence>
<sequence>MTLPRAVGRTFGFAAAYLAAAYLGRLAVMDDADLSLVSPATGVAAVWFVLRGPTHRWVDGTTLALAVLVVNLATGSSPLLAVFLVVANLVQAVVFAALLRRRLPDRWAPGSEPPLTRLGDLWTLVAAAVLSTACGTLIGPTGVWIVEGEYSWPVTAVWVTRNVVSVLVISSVAFRVLPLLDRRGRSRTWAGRAWSRRAEYAAVVIVSVAAYVVAFGITHGLPLAFPLLVVTVWAGLRLPTLFVAVHGLAFGSLTVLFTLHGDGPFATIASHTVQVLVAQAFVGMVAIVGLVLALSRDERVRLLADLCSSERAATEQARLLTAIVDCMSEGLTVTDPDGRFLLRNPAAGRLLGTVPHGPPAGLFHPDGTPLEPDQLPYRRALATGQRQTTDVVVRTDAGVDGRVLHVSATPIPGDLDGHRYVVSIFHDVTDERRHRDELASFAGIVAHDLLNPLTTVQGWSETVVELLADAPEHPAVAATSDGVTRIRRAATRMRALIDDLLAYTLARDSALAATDVDLREVVSDIVVARIDQAYSGNRPAPRFDLGALDPVRGDRVLLRQLLDNLISNAIKYTAPGVTPEIRIASTLLGDGAVCVEITDNGIGIPAGHHDSIFDNFHRAHRSAPYSGTGLGLGICKRIVERHGGTLTVRDNRDGPGSTFAFTLPAAHAAARNPVGGVHAR</sequence>
<dbReference type="GO" id="GO:0000155">
    <property type="term" value="F:phosphorelay sensor kinase activity"/>
    <property type="evidence" value="ECO:0007669"/>
    <property type="project" value="InterPro"/>
</dbReference>
<comment type="catalytic activity">
    <reaction evidence="1">
        <text>ATP + protein L-histidine = ADP + protein N-phospho-L-histidine.</text>
        <dbReference type="EC" id="2.7.13.3"/>
    </reaction>
</comment>
<evidence type="ECO:0000259" key="17">
    <source>
        <dbReference type="PROSITE" id="PS50112"/>
    </source>
</evidence>
<dbReference type="SMART" id="SM00388">
    <property type="entry name" value="HisKA"/>
    <property type="match status" value="1"/>
</dbReference>
<keyword evidence="9" id="KW-0418">Kinase</keyword>
<dbReference type="SMART" id="SM00091">
    <property type="entry name" value="PAS"/>
    <property type="match status" value="1"/>
</dbReference>
<dbReference type="NCBIfam" id="TIGR00229">
    <property type="entry name" value="sensory_box"/>
    <property type="match status" value="1"/>
</dbReference>
<dbReference type="Gene3D" id="3.30.565.10">
    <property type="entry name" value="Histidine kinase-like ATPase, C-terminal domain"/>
    <property type="match status" value="1"/>
</dbReference>
<keyword evidence="10" id="KW-0067">ATP-binding</keyword>
<dbReference type="InterPro" id="IPR004358">
    <property type="entry name" value="Sig_transdc_His_kin-like_C"/>
</dbReference>
<dbReference type="PROSITE" id="PS50112">
    <property type="entry name" value="PAS"/>
    <property type="match status" value="1"/>
</dbReference>
<evidence type="ECO:0000256" key="3">
    <source>
        <dbReference type="ARBA" id="ARBA00012438"/>
    </source>
</evidence>
<feature type="transmembrane region" description="Helical" evidence="15">
    <location>
        <begin position="241"/>
        <end position="261"/>
    </location>
</feature>
<evidence type="ECO:0000256" key="15">
    <source>
        <dbReference type="SAM" id="Phobius"/>
    </source>
</evidence>
<dbReference type="PANTHER" id="PTHR42878">
    <property type="entry name" value="TWO-COMPONENT HISTIDINE KINASE"/>
    <property type="match status" value="1"/>
</dbReference>
<feature type="transmembrane region" description="Helical" evidence="15">
    <location>
        <begin position="7"/>
        <end position="28"/>
    </location>
</feature>
<keyword evidence="7 15" id="KW-0812">Transmembrane</keyword>
<accession>A0A1M7RPI7</accession>
<dbReference type="EC" id="2.7.13.3" evidence="3"/>
<reference evidence="18 19" key="1">
    <citation type="submission" date="2016-11" db="EMBL/GenBank/DDBJ databases">
        <authorList>
            <person name="Jaros S."/>
            <person name="Januszkiewicz K."/>
            <person name="Wedrychowicz H."/>
        </authorList>
    </citation>
    <scope>NUCLEOTIDE SEQUENCE [LARGE SCALE GENOMIC DNA]</scope>
    <source>
        <strain evidence="18 19">DSM 46144</strain>
    </source>
</reference>
<dbReference type="GO" id="GO:0005886">
    <property type="term" value="C:plasma membrane"/>
    <property type="evidence" value="ECO:0007669"/>
    <property type="project" value="UniProtKB-SubCell"/>
</dbReference>
<keyword evidence="4" id="KW-1003">Cell membrane</keyword>
<dbReference type="InterPro" id="IPR050351">
    <property type="entry name" value="BphY/WalK/GraS-like"/>
</dbReference>
<evidence type="ECO:0000256" key="1">
    <source>
        <dbReference type="ARBA" id="ARBA00000085"/>
    </source>
</evidence>
<evidence type="ECO:0000256" key="7">
    <source>
        <dbReference type="ARBA" id="ARBA00022692"/>
    </source>
</evidence>
<evidence type="ECO:0000256" key="13">
    <source>
        <dbReference type="ARBA" id="ARBA00023136"/>
    </source>
</evidence>
<organism evidence="18 19">
    <name type="scientific">Cryptosporangium aurantiacum</name>
    <dbReference type="NCBI Taxonomy" id="134849"/>
    <lineage>
        <taxon>Bacteria</taxon>
        <taxon>Bacillati</taxon>
        <taxon>Actinomycetota</taxon>
        <taxon>Actinomycetes</taxon>
        <taxon>Cryptosporangiales</taxon>
        <taxon>Cryptosporangiaceae</taxon>
        <taxon>Cryptosporangium</taxon>
    </lineage>
</organism>
<dbReference type="GO" id="GO:0005524">
    <property type="term" value="F:ATP binding"/>
    <property type="evidence" value="ECO:0007669"/>
    <property type="project" value="UniProtKB-KW"/>
</dbReference>
<dbReference type="SUPFAM" id="SSF55874">
    <property type="entry name" value="ATPase domain of HSP90 chaperone/DNA topoisomerase II/histidine kinase"/>
    <property type="match status" value="1"/>
</dbReference>
<evidence type="ECO:0000313" key="18">
    <source>
        <dbReference type="EMBL" id="SHN48080.1"/>
    </source>
</evidence>
<evidence type="ECO:0000256" key="6">
    <source>
        <dbReference type="ARBA" id="ARBA00022679"/>
    </source>
</evidence>
<dbReference type="Proteomes" id="UP000184440">
    <property type="component" value="Unassembled WGS sequence"/>
</dbReference>
<dbReference type="InterPro" id="IPR007895">
    <property type="entry name" value="MASE1"/>
</dbReference>
<gene>
    <name evidence="18" type="ORF">SAMN05443668_13327</name>
</gene>
<dbReference type="Pfam" id="PF08448">
    <property type="entry name" value="PAS_4"/>
    <property type="match status" value="1"/>
</dbReference>
<dbReference type="InterPro" id="IPR036097">
    <property type="entry name" value="HisK_dim/P_sf"/>
</dbReference>
<dbReference type="SMART" id="SM00387">
    <property type="entry name" value="HATPase_c"/>
    <property type="match status" value="1"/>
</dbReference>
<evidence type="ECO:0000313" key="19">
    <source>
        <dbReference type="Proteomes" id="UP000184440"/>
    </source>
</evidence>
<feature type="transmembrane region" description="Helical" evidence="15">
    <location>
        <begin position="158"/>
        <end position="180"/>
    </location>
</feature>
<dbReference type="InterPro" id="IPR003594">
    <property type="entry name" value="HATPase_dom"/>
</dbReference>
<dbReference type="EMBL" id="FRCS01000033">
    <property type="protein sequence ID" value="SHN48080.1"/>
    <property type="molecule type" value="Genomic_DNA"/>
</dbReference>
<dbReference type="RefSeq" id="WP_073266532.1">
    <property type="nucleotide sequence ID" value="NZ_FRCS01000033.1"/>
</dbReference>
<dbReference type="PRINTS" id="PR00344">
    <property type="entry name" value="BCTRLSENSOR"/>
</dbReference>
<evidence type="ECO:0000256" key="4">
    <source>
        <dbReference type="ARBA" id="ARBA00022475"/>
    </source>
</evidence>
<evidence type="ECO:0000259" key="16">
    <source>
        <dbReference type="PROSITE" id="PS50109"/>
    </source>
</evidence>
<keyword evidence="11 15" id="KW-1133">Transmembrane helix</keyword>
<evidence type="ECO:0000256" key="12">
    <source>
        <dbReference type="ARBA" id="ARBA00023012"/>
    </source>
</evidence>
<feature type="transmembrane region" description="Helical" evidence="15">
    <location>
        <begin position="80"/>
        <end position="100"/>
    </location>
</feature>
<dbReference type="OrthoDB" id="5241402at2"/>
<evidence type="ECO:0000256" key="10">
    <source>
        <dbReference type="ARBA" id="ARBA00022840"/>
    </source>
</evidence>
<keyword evidence="6" id="KW-0808">Transferase</keyword>
<evidence type="ECO:0000256" key="8">
    <source>
        <dbReference type="ARBA" id="ARBA00022741"/>
    </source>
</evidence>
<dbReference type="Pfam" id="PF05231">
    <property type="entry name" value="MASE1"/>
    <property type="match status" value="1"/>
</dbReference>
<evidence type="ECO:0000256" key="2">
    <source>
        <dbReference type="ARBA" id="ARBA00004651"/>
    </source>
</evidence>
<dbReference type="InterPro" id="IPR036890">
    <property type="entry name" value="HATPase_C_sf"/>
</dbReference>
<keyword evidence="13 15" id="KW-0472">Membrane</keyword>
<keyword evidence="19" id="KW-1185">Reference proteome</keyword>